<accession>A0A4P9ZRN2</accession>
<evidence type="ECO:0000256" key="2">
    <source>
        <dbReference type="SAM" id="MobiDB-lite"/>
    </source>
</evidence>
<dbReference type="GO" id="GO:0051315">
    <property type="term" value="P:attachment of mitotic spindle microtubules to kinetochore"/>
    <property type="evidence" value="ECO:0007669"/>
    <property type="project" value="TreeGrafter"/>
</dbReference>
<reference evidence="5" key="1">
    <citation type="journal article" date="2018" name="Nat. Microbiol.">
        <title>Leveraging single-cell genomics to expand the fungal tree of life.</title>
        <authorList>
            <person name="Ahrendt S.R."/>
            <person name="Quandt C.A."/>
            <person name="Ciobanu D."/>
            <person name="Clum A."/>
            <person name="Salamov A."/>
            <person name="Andreopoulos B."/>
            <person name="Cheng J.F."/>
            <person name="Woyke T."/>
            <person name="Pelin A."/>
            <person name="Henrissat B."/>
            <person name="Reynolds N.K."/>
            <person name="Benny G.L."/>
            <person name="Smith M.E."/>
            <person name="James T.Y."/>
            <person name="Grigoriev I.V."/>
        </authorList>
    </citation>
    <scope>NUCLEOTIDE SEQUENCE [LARGE SCALE GENOMIC DNA]</scope>
    <source>
        <strain evidence="5">RSA 468</strain>
    </source>
</reference>
<proteinExistence type="predicted"/>
<evidence type="ECO:0000259" key="3">
    <source>
        <dbReference type="Pfam" id="PF20882"/>
    </source>
</evidence>
<feature type="coiled-coil region" evidence="1">
    <location>
        <begin position="148"/>
        <end position="232"/>
    </location>
</feature>
<dbReference type="EMBL" id="ML002726">
    <property type="protein sequence ID" value="RKP36067.1"/>
    <property type="molecule type" value="Genomic_DNA"/>
</dbReference>
<dbReference type="Proteomes" id="UP000268162">
    <property type="component" value="Unassembled WGS sequence"/>
</dbReference>
<evidence type="ECO:0000256" key="1">
    <source>
        <dbReference type="SAM" id="Coils"/>
    </source>
</evidence>
<name>A0A4P9ZRN2_9FUNG</name>
<dbReference type="GO" id="GO:0000776">
    <property type="term" value="C:kinetochore"/>
    <property type="evidence" value="ECO:0007669"/>
    <property type="project" value="InterPro"/>
</dbReference>
<sequence>MNAAMQQKTSELDLLSQEYRKVSFQIHQFEEAFLKQQKRNEPTSPSRDTSSAKAVEADLAYSKSLFSKLKFNYLELATKEKFIRDLMQEPPIEIEQEDIQELEVLNMDHKQALKKRKTETQARKEQIDYIIDNLAIGCQSIETEFGQTRQLLTDIRDLEAQIKELEGDENGEQKLTIQESQKVLNEQLASLETMNNEIELAQTQLNESRTSVEDLERELEKYQAIQRSEEAIAAEAVRLAQQKDPQIQELCQWYDEARHTMVELTGIQNFRTCPPHSIIIEYDRRGPTGQYTGLEINMQDDGKRGIKNAKSLRQTHPAT</sequence>
<dbReference type="Pfam" id="PF20882">
    <property type="entry name" value="Sos7"/>
    <property type="match status" value="1"/>
</dbReference>
<feature type="region of interest" description="Disordered" evidence="2">
    <location>
        <begin position="291"/>
        <end position="319"/>
    </location>
</feature>
<dbReference type="InterPro" id="IPR048781">
    <property type="entry name" value="Sos7_CC"/>
</dbReference>
<organism evidence="4 5">
    <name type="scientific">Dimargaris cristalligena</name>
    <dbReference type="NCBI Taxonomy" id="215637"/>
    <lineage>
        <taxon>Eukaryota</taxon>
        <taxon>Fungi</taxon>
        <taxon>Fungi incertae sedis</taxon>
        <taxon>Zoopagomycota</taxon>
        <taxon>Kickxellomycotina</taxon>
        <taxon>Dimargaritomycetes</taxon>
        <taxon>Dimargaritales</taxon>
        <taxon>Dimargaritaceae</taxon>
        <taxon>Dimargaris</taxon>
    </lineage>
</organism>
<keyword evidence="5" id="KW-1185">Reference proteome</keyword>
<gene>
    <name evidence="4" type="ORF">BJ085DRAFT_34061</name>
</gene>
<dbReference type="PANTHER" id="PTHR37329">
    <property type="entry name" value="KINETOCHORE PROTEIN SOS7"/>
    <property type="match status" value="1"/>
</dbReference>
<dbReference type="GO" id="GO:0034501">
    <property type="term" value="P:protein localization to kinetochore"/>
    <property type="evidence" value="ECO:0007669"/>
    <property type="project" value="InterPro"/>
</dbReference>
<dbReference type="PANTHER" id="PTHR37329:SF1">
    <property type="entry name" value="KINETOCHORE PROTEIN SOS7"/>
    <property type="match status" value="1"/>
</dbReference>
<dbReference type="AlphaFoldDB" id="A0A4P9ZRN2"/>
<dbReference type="InterPro" id="IPR037475">
    <property type="entry name" value="Sos7"/>
</dbReference>
<dbReference type="STRING" id="215637.A0A4P9ZRN2"/>
<feature type="domain" description="Kinetochore protein Sos7 coiled-coil" evidence="3">
    <location>
        <begin position="65"/>
        <end position="135"/>
    </location>
</feature>
<evidence type="ECO:0000313" key="4">
    <source>
        <dbReference type="EMBL" id="RKP36067.1"/>
    </source>
</evidence>
<keyword evidence="1" id="KW-0175">Coiled coil</keyword>
<evidence type="ECO:0000313" key="5">
    <source>
        <dbReference type="Proteomes" id="UP000268162"/>
    </source>
</evidence>
<protein>
    <recommendedName>
        <fullName evidence="3">Kinetochore protein Sos7 coiled-coil domain-containing protein</fullName>
    </recommendedName>
</protein>